<evidence type="ECO:0000256" key="3">
    <source>
        <dbReference type="HAMAP-Rule" id="MF_00528"/>
    </source>
</evidence>
<evidence type="ECO:0000313" key="5">
    <source>
        <dbReference type="Proteomes" id="UP001595989"/>
    </source>
</evidence>
<dbReference type="PIRSF" id="PIRSF006305">
    <property type="entry name" value="Maf"/>
    <property type="match status" value="1"/>
</dbReference>
<evidence type="ECO:0000256" key="1">
    <source>
        <dbReference type="ARBA" id="ARBA00001968"/>
    </source>
</evidence>
<comment type="catalytic activity">
    <reaction evidence="3">
        <text>UTP + H2O = UMP + diphosphate + H(+)</text>
        <dbReference type="Rhea" id="RHEA:29395"/>
        <dbReference type="ChEBI" id="CHEBI:15377"/>
        <dbReference type="ChEBI" id="CHEBI:15378"/>
        <dbReference type="ChEBI" id="CHEBI:33019"/>
        <dbReference type="ChEBI" id="CHEBI:46398"/>
        <dbReference type="ChEBI" id="CHEBI:57865"/>
        <dbReference type="EC" id="3.6.1.9"/>
    </reaction>
</comment>
<dbReference type="Pfam" id="PF02545">
    <property type="entry name" value="Maf"/>
    <property type="match status" value="1"/>
</dbReference>
<comment type="caution">
    <text evidence="3">Lacks conserved residue(s) required for the propagation of feature annotation.</text>
</comment>
<dbReference type="CDD" id="cd00555">
    <property type="entry name" value="Maf"/>
    <property type="match status" value="1"/>
</dbReference>
<feature type="active site" description="Proton acceptor" evidence="3">
    <location>
        <position position="69"/>
    </location>
</feature>
<comment type="cofactor">
    <cofactor evidence="1 3">
        <name>a divalent metal cation</name>
        <dbReference type="ChEBI" id="CHEBI:60240"/>
    </cofactor>
</comment>
<accession>A0ABV9DG59</accession>
<dbReference type="RefSeq" id="WP_390293890.1">
    <property type="nucleotide sequence ID" value="NZ_JBHSFU010000004.1"/>
</dbReference>
<gene>
    <name evidence="4" type="ORF">ACFO3D_06225</name>
</gene>
<comment type="caution">
    <text evidence="4">The sequence shown here is derived from an EMBL/GenBank/DDBJ whole genome shotgun (WGS) entry which is preliminary data.</text>
</comment>
<evidence type="ECO:0000256" key="2">
    <source>
        <dbReference type="ARBA" id="ARBA00022801"/>
    </source>
</evidence>
<dbReference type="HAMAP" id="MF_00528">
    <property type="entry name" value="Maf"/>
    <property type="match status" value="1"/>
</dbReference>
<dbReference type="EMBL" id="JBHSFU010000004">
    <property type="protein sequence ID" value="MFC4557804.1"/>
    <property type="molecule type" value="Genomic_DNA"/>
</dbReference>
<dbReference type="Gene3D" id="3.90.950.10">
    <property type="match status" value="1"/>
</dbReference>
<dbReference type="InterPro" id="IPR003697">
    <property type="entry name" value="Maf-like"/>
</dbReference>
<sequence length="189" mass="21463">MYKLILASSSPRRQELLNQINIPFTVRKQDADESLIKTSDPREKVEQLALLKGRHVDILSENEIILSADTVVSFQNRIFEKPASDEEAFEMLSSMSGRVHEVYTGVMLRTQNKERVFVEKTSVEFWPLTDQEINQYIATRDPFDKAGAYGIQSEGAVLVKGISGDYYNVVGLPVSRVVRELRDIGDFFS</sequence>
<keyword evidence="3" id="KW-0546">Nucleotide metabolism</keyword>
<dbReference type="GO" id="GO:0016787">
    <property type="term" value="F:hydrolase activity"/>
    <property type="evidence" value="ECO:0007669"/>
    <property type="project" value="UniProtKB-KW"/>
</dbReference>
<dbReference type="PANTHER" id="PTHR43213">
    <property type="entry name" value="BIFUNCTIONAL DTTP/UTP PYROPHOSPHATASE/METHYLTRANSFERASE PROTEIN-RELATED"/>
    <property type="match status" value="1"/>
</dbReference>
<feature type="site" description="Important for substrate specificity" evidence="3">
    <location>
        <position position="70"/>
    </location>
</feature>
<dbReference type="InterPro" id="IPR029001">
    <property type="entry name" value="ITPase-like_fam"/>
</dbReference>
<protein>
    <recommendedName>
        <fullName evidence="3">dTTP/UTP pyrophosphatase</fullName>
        <shortName evidence="3">dTTPase/UTPase</shortName>
        <ecNumber evidence="3">3.6.1.9</ecNumber>
    </recommendedName>
    <alternativeName>
        <fullName evidence="3">Nucleoside triphosphate pyrophosphatase</fullName>
    </alternativeName>
    <alternativeName>
        <fullName evidence="3">Nucleotide pyrophosphatase</fullName>
        <shortName evidence="3">Nucleotide PPase</shortName>
    </alternativeName>
</protein>
<dbReference type="NCBIfam" id="TIGR00172">
    <property type="entry name" value="maf"/>
    <property type="match status" value="1"/>
</dbReference>
<comment type="similarity">
    <text evidence="3">Belongs to the Maf family. YhdE subfamily.</text>
</comment>
<dbReference type="SUPFAM" id="SSF52972">
    <property type="entry name" value="ITPase-like"/>
    <property type="match status" value="1"/>
</dbReference>
<name>A0ABV9DG59_9BACI</name>
<keyword evidence="5" id="KW-1185">Reference proteome</keyword>
<dbReference type="EC" id="3.6.1.9" evidence="3"/>
<comment type="subcellular location">
    <subcellularLocation>
        <location evidence="3">Cytoplasm</location>
    </subcellularLocation>
</comment>
<evidence type="ECO:0000313" key="4">
    <source>
        <dbReference type="EMBL" id="MFC4557804.1"/>
    </source>
</evidence>
<keyword evidence="2 3" id="KW-0378">Hydrolase</keyword>
<dbReference type="PANTHER" id="PTHR43213:SF5">
    <property type="entry name" value="BIFUNCTIONAL DTTP_UTP PYROPHOSPHATASE_METHYLTRANSFERASE PROTEIN-RELATED"/>
    <property type="match status" value="1"/>
</dbReference>
<reference evidence="5" key="1">
    <citation type="journal article" date="2019" name="Int. J. Syst. Evol. Microbiol.">
        <title>The Global Catalogue of Microorganisms (GCM) 10K type strain sequencing project: providing services to taxonomists for standard genome sequencing and annotation.</title>
        <authorList>
            <consortium name="The Broad Institute Genomics Platform"/>
            <consortium name="The Broad Institute Genome Sequencing Center for Infectious Disease"/>
            <person name="Wu L."/>
            <person name="Ma J."/>
        </authorList>
    </citation>
    <scope>NUCLEOTIDE SEQUENCE [LARGE SCALE GENOMIC DNA]</scope>
    <source>
        <strain evidence="5">CGMCC 4.7426</strain>
    </source>
</reference>
<comment type="catalytic activity">
    <reaction evidence="3">
        <text>dTTP + H2O = dTMP + diphosphate + H(+)</text>
        <dbReference type="Rhea" id="RHEA:28534"/>
        <dbReference type="ChEBI" id="CHEBI:15377"/>
        <dbReference type="ChEBI" id="CHEBI:15378"/>
        <dbReference type="ChEBI" id="CHEBI:33019"/>
        <dbReference type="ChEBI" id="CHEBI:37568"/>
        <dbReference type="ChEBI" id="CHEBI:63528"/>
        <dbReference type="EC" id="3.6.1.9"/>
    </reaction>
</comment>
<keyword evidence="3" id="KW-0963">Cytoplasm</keyword>
<proteinExistence type="inferred from homology"/>
<dbReference type="Proteomes" id="UP001595989">
    <property type="component" value="Unassembled WGS sequence"/>
</dbReference>
<comment type="function">
    <text evidence="3">Nucleoside triphosphate pyrophosphatase that hydrolyzes dTTP and UTP. May have a dual role in cell division arrest and in preventing the incorporation of modified nucleotides into cellular nucleic acids.</text>
</comment>
<feature type="site" description="Important for substrate specificity" evidence="3">
    <location>
        <position position="152"/>
    </location>
</feature>
<organism evidence="4 5">
    <name type="scientific">Virgibacillus kekensis</name>
    <dbReference type="NCBI Taxonomy" id="202261"/>
    <lineage>
        <taxon>Bacteria</taxon>
        <taxon>Bacillati</taxon>
        <taxon>Bacillota</taxon>
        <taxon>Bacilli</taxon>
        <taxon>Bacillales</taxon>
        <taxon>Bacillaceae</taxon>
        <taxon>Virgibacillus</taxon>
    </lineage>
</organism>
<feature type="site" description="Important for substrate specificity" evidence="3">
    <location>
        <position position="12"/>
    </location>
</feature>